<evidence type="ECO:0000256" key="1">
    <source>
        <dbReference type="SAM" id="Phobius"/>
    </source>
</evidence>
<dbReference type="RefSeq" id="WP_344294049.1">
    <property type="nucleotide sequence ID" value="NZ_BAAANJ010000002.1"/>
</dbReference>
<dbReference type="Pfam" id="PF10066">
    <property type="entry name" value="DUF2304"/>
    <property type="match status" value="1"/>
</dbReference>
<name>A0ABP4Y4V0_9MICO</name>
<keyword evidence="1" id="KW-1133">Transmembrane helix</keyword>
<evidence type="ECO:0008006" key="4">
    <source>
        <dbReference type="Google" id="ProtNLM"/>
    </source>
</evidence>
<organism evidence="2 3">
    <name type="scientific">Agromyces neolithicus</name>
    <dbReference type="NCBI Taxonomy" id="269420"/>
    <lineage>
        <taxon>Bacteria</taxon>
        <taxon>Bacillati</taxon>
        <taxon>Actinomycetota</taxon>
        <taxon>Actinomycetes</taxon>
        <taxon>Micrococcales</taxon>
        <taxon>Microbacteriaceae</taxon>
        <taxon>Agromyces</taxon>
    </lineage>
</organism>
<gene>
    <name evidence="2" type="ORF">GCM10009749_10090</name>
</gene>
<feature type="transmembrane region" description="Helical" evidence="1">
    <location>
        <begin position="60"/>
        <end position="83"/>
    </location>
</feature>
<keyword evidence="3" id="KW-1185">Reference proteome</keyword>
<dbReference type="InterPro" id="IPR019277">
    <property type="entry name" value="DUF2304"/>
</dbReference>
<comment type="caution">
    <text evidence="2">The sequence shown here is derived from an EMBL/GenBank/DDBJ whole genome shotgun (WGS) entry which is preliminary data.</text>
</comment>
<dbReference type="Proteomes" id="UP001500002">
    <property type="component" value="Unassembled WGS sequence"/>
</dbReference>
<accession>A0ABP4Y4V0</accession>
<keyword evidence="1" id="KW-0812">Transmembrane</keyword>
<proteinExistence type="predicted"/>
<evidence type="ECO:0000313" key="2">
    <source>
        <dbReference type="EMBL" id="GAA1803868.1"/>
    </source>
</evidence>
<feature type="transmembrane region" description="Helical" evidence="1">
    <location>
        <begin position="36"/>
        <end position="54"/>
    </location>
</feature>
<protein>
    <recommendedName>
        <fullName evidence="4">DUF2304 domain-containing protein</fullName>
    </recommendedName>
</protein>
<dbReference type="EMBL" id="BAAANJ010000002">
    <property type="protein sequence ID" value="GAA1803868.1"/>
    <property type="molecule type" value="Genomic_DNA"/>
</dbReference>
<feature type="transmembrane region" description="Helical" evidence="1">
    <location>
        <begin position="6"/>
        <end position="24"/>
    </location>
</feature>
<evidence type="ECO:0000313" key="3">
    <source>
        <dbReference type="Proteomes" id="UP001500002"/>
    </source>
</evidence>
<reference evidence="3" key="1">
    <citation type="journal article" date="2019" name="Int. J. Syst. Evol. Microbiol.">
        <title>The Global Catalogue of Microorganisms (GCM) 10K type strain sequencing project: providing services to taxonomists for standard genome sequencing and annotation.</title>
        <authorList>
            <consortium name="The Broad Institute Genomics Platform"/>
            <consortium name="The Broad Institute Genome Sequencing Center for Infectious Disease"/>
            <person name="Wu L."/>
            <person name="Ma J."/>
        </authorList>
    </citation>
    <scope>NUCLEOTIDE SEQUENCE [LARGE SCALE GENOMIC DNA]</scope>
    <source>
        <strain evidence="3">JCM 14322</strain>
    </source>
</reference>
<sequence>MSTVTYILGIIAAIVALLAVVELLRRHRLKERHAVWWLLAAVLALFVSIFPSTLSGAARVLGFGLPSNLVFFVSIVILVLVTLQHSAELTTLEAKTRTLAEEVALQRVRLERLEAASDPGNEGTTAD</sequence>
<keyword evidence="1" id="KW-0472">Membrane</keyword>